<sequence length="1090" mass="120946">MLYLLSSLYKQAQSAHAVRIQVDGSPCEFLLVDANGPRLTAWHLDLAPRAQQYLSACHNMDRQSDILALAPLKLKNKNSRIAVLLKSQLEILDVLREAFVPRTVVPFLEVSGHQDSLEIDPLLLSCSEGTHSFLLLYRYTGFVTIFNLEALLSNKSTLRKRNRKHLPGSKTFSIGNVVVSLMAISRKQGAPLIAVLYRDIDFNFSLRYYTFLAELKTLSMVRQMEQFSGAPSHVMGVGGGFLVASDTKLWFFPPHSKTVTLANLVGDPNFPVSCNTLHNVVTLDMSVNADSYLGSRIECSTQIDDNRYLLGSDSGTTLLIYIEMSTSHSVTTVEQFQVLDLGKSTISTNLVHLEDNVVYAGSRNSRSILFRILSLAPHIDILSCMTNASPILDATLCTNKHRKSLLLARGGFHSGELEMVLDSPFKIERQHATHVDHELATFTVTDNDGAKVINIKDATGSVCECLDYPSLHSRSLSLCLIGDTTQEPQLGQGYLESYRKNSSRFWVVDDLRTIEVVEGHSSLVILHSSETLSISMGDVDQVSFLDWHKEGDLLSVIIALCSGTLVQVLFTAKEAKLIGMVPTGLKGKISLCYAFGDSHSLIVMLDGEGLIFQVPVLEVKDTTPAWDLTSTQYLMARQSSGVFNLRRSSTGKILVFDAFSLFFLHPVQDGSFRFELKKLHTFNYRLRTCEITELGGTAGLLLILFEDGTLSKYLFEERQGAIESYSSSSLILLSVNVSDHYTVSLQLDTTPNMSTGQMDTLPSLLLLDLRSLKLLHVYKPRESMNFVDMCLMGKEYTIENKAYIVVANSVENPLEMLKLFRVVLGKIEPVSNISLLGKIPKSFSFSKIACHKNKICIVGDVSLEFTLEATKNPQKEVWRGEVLKHDNAPFFVADVDGNDSFWALADAVRGVFVAPVCESRLYPLSNPFETSFATAVAVLKSRPVLVYGDSEGNIWAAEQVGKWPGSTARVGICCDLSFTQLFWTNVREQINDITVVLENPVAILFATVKGNVYRVQDLKGTPAVQEYLAEEVESRGETAGELTIDEREFIENSSNVFDGRALELFNMADRTCSEALRCEVAKLRCESVLL</sequence>
<accession>A0A1A0HA22</accession>
<dbReference type="PANTHER" id="PTHR10644">
    <property type="entry name" value="DNA REPAIR/RNA PROCESSING CPSF FAMILY"/>
    <property type="match status" value="1"/>
</dbReference>
<dbReference type="AlphaFoldDB" id="A0A1A0HA22"/>
<proteinExistence type="predicted"/>
<dbReference type="InterPro" id="IPR018846">
    <property type="entry name" value="Beta-prop_RSE1/DDB1/CPSF1_1st"/>
</dbReference>
<gene>
    <name evidence="2" type="ORF">METBIDRAFT_11464</name>
</gene>
<evidence type="ECO:0000313" key="2">
    <source>
        <dbReference type="EMBL" id="OBA20850.1"/>
    </source>
</evidence>
<dbReference type="EMBL" id="LXTC01000003">
    <property type="protein sequence ID" value="OBA20850.1"/>
    <property type="molecule type" value="Genomic_DNA"/>
</dbReference>
<dbReference type="STRING" id="869754.A0A1A0HA22"/>
<organism evidence="2 3">
    <name type="scientific">Metschnikowia bicuspidata var. bicuspidata NRRL YB-4993</name>
    <dbReference type="NCBI Taxonomy" id="869754"/>
    <lineage>
        <taxon>Eukaryota</taxon>
        <taxon>Fungi</taxon>
        <taxon>Dikarya</taxon>
        <taxon>Ascomycota</taxon>
        <taxon>Saccharomycotina</taxon>
        <taxon>Pichiomycetes</taxon>
        <taxon>Metschnikowiaceae</taxon>
        <taxon>Metschnikowia</taxon>
    </lineage>
</organism>
<dbReference type="OrthoDB" id="433457at2759"/>
<dbReference type="Proteomes" id="UP000092555">
    <property type="component" value="Unassembled WGS sequence"/>
</dbReference>
<dbReference type="InterPro" id="IPR015943">
    <property type="entry name" value="WD40/YVTN_repeat-like_dom_sf"/>
</dbReference>
<evidence type="ECO:0000259" key="1">
    <source>
        <dbReference type="Pfam" id="PF10433"/>
    </source>
</evidence>
<evidence type="ECO:0000313" key="3">
    <source>
        <dbReference type="Proteomes" id="UP000092555"/>
    </source>
</evidence>
<protein>
    <recommendedName>
        <fullName evidence="1">RSE1/DDB1/CPSF1 first beta-propeller domain-containing protein</fullName>
    </recommendedName>
</protein>
<dbReference type="Gene3D" id="2.130.10.10">
    <property type="entry name" value="YVTN repeat-like/Quinoprotein amine dehydrogenase"/>
    <property type="match status" value="1"/>
</dbReference>
<reference evidence="2 3" key="1">
    <citation type="submission" date="2016-05" db="EMBL/GenBank/DDBJ databases">
        <title>Comparative genomics of biotechnologically important yeasts.</title>
        <authorList>
            <consortium name="DOE Joint Genome Institute"/>
            <person name="Riley R."/>
            <person name="Haridas S."/>
            <person name="Wolfe K.H."/>
            <person name="Lopes M.R."/>
            <person name="Hittinger C.T."/>
            <person name="Goker M."/>
            <person name="Salamov A."/>
            <person name="Wisecaver J."/>
            <person name="Long T.M."/>
            <person name="Aerts A.L."/>
            <person name="Barry K."/>
            <person name="Choi C."/>
            <person name="Clum A."/>
            <person name="Coughlan A.Y."/>
            <person name="Deshpande S."/>
            <person name="Douglass A.P."/>
            <person name="Hanson S.J."/>
            <person name="Klenk H.-P."/>
            <person name="LaButti K."/>
            <person name="Lapidus A."/>
            <person name="Lindquist E."/>
            <person name="Lipzen A."/>
            <person name="Meier-kolthoff J.P."/>
            <person name="Ohm R.A."/>
            <person name="Otillar R.P."/>
            <person name="Pangilinan J."/>
            <person name="Peng Y."/>
            <person name="Rokas A."/>
            <person name="Rosa C.A."/>
            <person name="Scheuner C."/>
            <person name="Sibirny A.A."/>
            <person name="Slot J.C."/>
            <person name="Stielow J.B."/>
            <person name="Sun H."/>
            <person name="Kurtzman C.P."/>
            <person name="Blackwell M."/>
            <person name="Grigoriev I.V."/>
            <person name="Jeffries T.W."/>
        </authorList>
    </citation>
    <scope>NUCLEOTIDE SEQUENCE [LARGE SCALE GENOMIC DNA]</scope>
    <source>
        <strain evidence="2 3">NRRL YB-4993</strain>
    </source>
</reference>
<keyword evidence="3" id="KW-1185">Reference proteome</keyword>
<dbReference type="InterPro" id="IPR050358">
    <property type="entry name" value="RSE1/DDB1/CFT1"/>
</dbReference>
<dbReference type="Pfam" id="PF10433">
    <property type="entry name" value="Beta-prop_RSE1_1st"/>
    <property type="match status" value="1"/>
</dbReference>
<dbReference type="RefSeq" id="XP_018711360.1">
    <property type="nucleotide sequence ID" value="XM_018853996.1"/>
</dbReference>
<comment type="caution">
    <text evidence="2">The sequence shown here is derived from an EMBL/GenBank/DDBJ whole genome shotgun (WGS) entry which is preliminary data.</text>
</comment>
<dbReference type="GeneID" id="30026972"/>
<feature type="domain" description="RSE1/DDB1/CPSF1 first beta-propeller" evidence="1">
    <location>
        <begin position="133"/>
        <end position="376"/>
    </location>
</feature>
<name>A0A1A0HA22_9ASCO</name>